<comment type="subunit">
    <text evidence="7">Forms pentamers. Component of the PI(3,5)P2 regulatory complex/PAS complex, at least composed of PIKFYVE, FIG4 and VAC14. VAC14 nucleates the assembly of the complex and serves as a scaffold by pentamerizing into a star-shaped structure, which can bind a single copy each of PIKFYVE and FIG4 and coordinates their activities. Interacts with NOS1.</text>
</comment>
<comment type="function">
    <text evidence="6">Scaffold protein component of the PI(3,5)P2 regulatory complex which regulates both the synthesis and turnover of phosphatidylinositol 3,5-bisphosphate (PtdIns(3,5)P2). Pentamerizes into a star-shaped structure and nucleates the assembly of the complex. The pentamer binds a single copy each of PIKFYVE and FIG4 and coordinates both PIKfyve kinase activity and FIG4 phosphatase activity, being required to maintain normal levels of phosphatidylinositol 3-phosphate (PtdIns(3)P) and phosphatidylinositol 5-phosphate (PtdIns(5)P). Plays a role in the biogenesis of endosome carrier vesicles (ECV) / multivesicular bodies (MVB) transport intermediates from early endosomes.</text>
</comment>
<dbReference type="GO" id="GO:0070772">
    <property type="term" value="C:PAS complex"/>
    <property type="evidence" value="ECO:0007669"/>
    <property type="project" value="InterPro"/>
</dbReference>
<comment type="caution">
    <text evidence="11">The sequence shown here is derived from an EMBL/GenBank/DDBJ whole genome shotgun (WGS) entry which is preliminary data.</text>
</comment>
<dbReference type="EMBL" id="QNGE01003584">
    <property type="protein sequence ID" value="KAA3673853.1"/>
    <property type="molecule type" value="Genomic_DNA"/>
</dbReference>
<keyword evidence="4" id="KW-0677">Repeat</keyword>
<reference evidence="11 12" key="1">
    <citation type="journal article" date="2019" name="Gigascience">
        <title>Whole-genome sequence of the oriental lung fluke Paragonimus westermani.</title>
        <authorList>
            <person name="Oey H."/>
            <person name="Zakrzewski M."/>
            <person name="Narain K."/>
            <person name="Devi K.R."/>
            <person name="Agatsuma T."/>
            <person name="Nawaratna S."/>
            <person name="Gobert G.N."/>
            <person name="Jones M.K."/>
            <person name="Ragan M.A."/>
            <person name="McManus D.P."/>
            <person name="Krause L."/>
        </authorList>
    </citation>
    <scope>NUCLEOTIDE SEQUENCE [LARGE SCALE GENOMIC DNA]</scope>
    <source>
        <strain evidence="11 12">IND2009</strain>
    </source>
</reference>
<evidence type="ECO:0000256" key="1">
    <source>
        <dbReference type="ARBA" id="ARBA00004308"/>
    </source>
</evidence>
<dbReference type="SUPFAM" id="SSF48371">
    <property type="entry name" value="ARM repeat"/>
    <property type="match status" value="1"/>
</dbReference>
<dbReference type="Pfam" id="PF12755">
    <property type="entry name" value="Vac14_Fab1_bd"/>
    <property type="match status" value="1"/>
</dbReference>
<evidence type="ECO:0000259" key="10">
    <source>
        <dbReference type="Pfam" id="PF11916"/>
    </source>
</evidence>
<evidence type="ECO:0000256" key="9">
    <source>
        <dbReference type="SAM" id="MobiDB-lite"/>
    </source>
</evidence>
<comment type="similarity">
    <text evidence="2">Belongs to the VAC14 family.</text>
</comment>
<feature type="region of interest" description="Disordered" evidence="9">
    <location>
        <begin position="418"/>
        <end position="441"/>
    </location>
</feature>
<feature type="compositionally biased region" description="Polar residues" evidence="9">
    <location>
        <begin position="420"/>
        <end position="437"/>
    </location>
</feature>
<accession>A0A5J4NEI0</accession>
<keyword evidence="12" id="KW-1185">Reference proteome</keyword>
<dbReference type="PANTHER" id="PTHR16023:SF0">
    <property type="entry name" value="PROTEIN VAC14 HOMOLOG"/>
    <property type="match status" value="1"/>
</dbReference>
<dbReference type="InterPro" id="IPR021133">
    <property type="entry name" value="HEAT_type_2"/>
</dbReference>
<feature type="domain" description="Vacuolar protein 14 C-terminal Fig4-binding" evidence="10">
    <location>
        <begin position="617"/>
        <end position="794"/>
    </location>
</feature>
<gene>
    <name evidence="11" type="ORF">DEA37_0002968</name>
</gene>
<protein>
    <recommendedName>
        <fullName evidence="3">Protein VAC14 homolog</fullName>
    </recommendedName>
</protein>
<dbReference type="InterPro" id="IPR021841">
    <property type="entry name" value="VAC14_Fig4p-bd"/>
</dbReference>
<dbReference type="Gene3D" id="1.25.10.10">
    <property type="entry name" value="Leucine-rich Repeat Variant"/>
    <property type="match status" value="3"/>
</dbReference>
<sequence length="940" mass="105299">MDKDYPPLSASCVKNLVDKLFEKRKLATPEIERYVISPLIVLLSSITKESFGSEKHGDIVKLLGYFSQDFLMSPNPHMRKGGLLGLASVAVGLKQNAGLYFKSIIPSVLRTIHDNDVRVRYYACETLYNVMKITRRETLSFLGEVFDAVSRGVADPDMSVRKGAIQCDRLLKEIVTEPDFVDLSIIVSLLRERIYTNNPHSRQFIVSWTTTLHAIPGLKISTYLPQLLDGLFRILGDPNPDIRRQCEILLTDLLNEIVANPKEIAFDAMINSLIVHCRLSATACVMNEGLNRPPSPYKSPTTTEFNTGAVVMDTSSQSAFITQNPVGTITSTQPNGLTTSGEQLQQRTALTWILAFVELDAEHMLPFAAGIIAAVLPCFSLYNANTDTMRTRRATLETAVRINETLLNYVSTFRLKDLPESSTSQSDRPAPETTSMQLEPPVGEDCPLLAAESVDGMPQTIDTLLDTTCRLLEHQALLTRLAALRWIEVLGQARPLEVLSHVARLLPLMLKLLDDPSTDVVHSVIRLFGCLCDHSDVIPLLDENTLTALNIPQELFDMLVTPPASRPSGGARSLRRETGGYLMSRSSLVNLDNNYYCNVFCVRFLLDLVWFFDKNTQLLARRGDMIITDLCYVLTADVVYRVLSAILSHTTELRSSSVLVQALNRILLTQPTLHEFRNRLRAIHTEDDCHLLERLYRAWCHNPVALLSLYMLTQNYQQANRLIKSFGEIYMTVDTFVEMDQLIQLIESPIFSTLRMHLLDKRYSADLRETLYCLLMCLPQTEAFQTLWRRLQCIPPVSNLSDWEVRSGRPQPDFHLINAHIQFDALFNHFHALQTKRGILPNQRLDTGSGTCSPSTLRNGDFLQSGNVALRTRPNVASVVSSNSQVDGAAAVGSATDYLEQVHRLTSDPVGLLSDINRASDRPVRGFCVFGSQPTDILDN</sequence>
<dbReference type="GO" id="GO:0006661">
    <property type="term" value="P:phosphatidylinositol biosynthetic process"/>
    <property type="evidence" value="ECO:0007669"/>
    <property type="project" value="InterPro"/>
</dbReference>
<comment type="subcellular location">
    <subcellularLocation>
        <location evidence="1">Endomembrane system</location>
    </subcellularLocation>
</comment>
<evidence type="ECO:0000256" key="5">
    <source>
        <dbReference type="ARBA" id="ARBA00023136"/>
    </source>
</evidence>
<dbReference type="InterPro" id="IPR011989">
    <property type="entry name" value="ARM-like"/>
</dbReference>
<keyword evidence="5" id="KW-0472">Membrane</keyword>
<organism evidence="11 12">
    <name type="scientific">Paragonimus westermani</name>
    <dbReference type="NCBI Taxonomy" id="34504"/>
    <lineage>
        <taxon>Eukaryota</taxon>
        <taxon>Metazoa</taxon>
        <taxon>Spiralia</taxon>
        <taxon>Lophotrochozoa</taxon>
        <taxon>Platyhelminthes</taxon>
        <taxon>Trematoda</taxon>
        <taxon>Digenea</taxon>
        <taxon>Plagiorchiida</taxon>
        <taxon>Troglotremata</taxon>
        <taxon>Troglotrematidae</taxon>
        <taxon>Paragonimus</taxon>
    </lineage>
</organism>
<dbReference type="GO" id="GO:0010008">
    <property type="term" value="C:endosome membrane"/>
    <property type="evidence" value="ECO:0007669"/>
    <property type="project" value="TreeGrafter"/>
</dbReference>
<dbReference type="PROSITE" id="PS50077">
    <property type="entry name" value="HEAT_REPEAT"/>
    <property type="match status" value="1"/>
</dbReference>
<dbReference type="InterPro" id="IPR016024">
    <property type="entry name" value="ARM-type_fold"/>
</dbReference>
<evidence type="ECO:0000256" key="4">
    <source>
        <dbReference type="ARBA" id="ARBA00022737"/>
    </source>
</evidence>
<evidence type="ECO:0000256" key="2">
    <source>
        <dbReference type="ARBA" id="ARBA00010225"/>
    </source>
</evidence>
<evidence type="ECO:0000313" key="12">
    <source>
        <dbReference type="Proteomes" id="UP000324629"/>
    </source>
</evidence>
<evidence type="ECO:0000256" key="6">
    <source>
        <dbReference type="ARBA" id="ARBA00045654"/>
    </source>
</evidence>
<feature type="repeat" description="HEAT" evidence="8">
    <location>
        <begin position="104"/>
        <end position="140"/>
    </location>
</feature>
<dbReference type="AlphaFoldDB" id="A0A5J4NEI0"/>
<dbReference type="InterPro" id="IPR026825">
    <property type="entry name" value="Vac14"/>
</dbReference>
<proteinExistence type="inferred from homology"/>
<dbReference type="Pfam" id="PF11916">
    <property type="entry name" value="Vac14_Fig4_bd"/>
    <property type="match status" value="1"/>
</dbReference>
<evidence type="ECO:0000256" key="7">
    <source>
        <dbReference type="ARBA" id="ARBA00047092"/>
    </source>
</evidence>
<name>A0A5J4NEI0_9TREM</name>
<dbReference type="Proteomes" id="UP000324629">
    <property type="component" value="Unassembled WGS sequence"/>
</dbReference>
<evidence type="ECO:0000256" key="3">
    <source>
        <dbReference type="ARBA" id="ARBA00013840"/>
    </source>
</evidence>
<evidence type="ECO:0000313" key="11">
    <source>
        <dbReference type="EMBL" id="KAA3673853.1"/>
    </source>
</evidence>
<dbReference type="PANTHER" id="PTHR16023">
    <property type="entry name" value="TAX1 BINDING PROTEIN-RELATED"/>
    <property type="match status" value="1"/>
</dbReference>
<evidence type="ECO:0000256" key="8">
    <source>
        <dbReference type="PROSITE-ProRule" id="PRU00103"/>
    </source>
</evidence>